<comment type="caution">
    <text evidence="1">The sequence shown here is derived from an EMBL/GenBank/DDBJ whole genome shotgun (WGS) entry which is preliminary data.</text>
</comment>
<evidence type="ECO:0000313" key="1">
    <source>
        <dbReference type="EMBL" id="MPM26055.1"/>
    </source>
</evidence>
<dbReference type="EMBL" id="VSSQ01004639">
    <property type="protein sequence ID" value="MPM26055.1"/>
    <property type="molecule type" value="Genomic_DNA"/>
</dbReference>
<gene>
    <name evidence="1" type="ORF">SDC9_72556</name>
</gene>
<protein>
    <recommendedName>
        <fullName evidence="2">Outer membrane protein beta-barrel domain-containing protein</fullName>
    </recommendedName>
</protein>
<reference evidence="1" key="1">
    <citation type="submission" date="2019-08" db="EMBL/GenBank/DDBJ databases">
        <authorList>
            <person name="Kucharzyk K."/>
            <person name="Murdoch R.W."/>
            <person name="Higgins S."/>
            <person name="Loffler F."/>
        </authorList>
    </citation>
    <scope>NUCLEOTIDE SEQUENCE</scope>
</reference>
<dbReference type="AlphaFoldDB" id="A0A644YBY2"/>
<evidence type="ECO:0008006" key="2">
    <source>
        <dbReference type="Google" id="ProtNLM"/>
    </source>
</evidence>
<sequence length="162" mass="17757">MNKIIAVIIFSFLCFAPLKSQNQTSPKKFFAEIQAGPILIYNNSMSGILSEASATLGYNINSRFAAGIGISTIHFVTATPYIYGKVNFSKIETRRIIPFLSVNAGYTINFESSDFQNDKISLQPKLGLSFYGKQKKSSFILYAGALIYNSKVLPSIGIGIGF</sequence>
<name>A0A644YBY2_9ZZZZ</name>
<accession>A0A644YBY2</accession>
<organism evidence="1">
    <name type="scientific">bioreactor metagenome</name>
    <dbReference type="NCBI Taxonomy" id="1076179"/>
    <lineage>
        <taxon>unclassified sequences</taxon>
        <taxon>metagenomes</taxon>
        <taxon>ecological metagenomes</taxon>
    </lineage>
</organism>
<proteinExistence type="predicted"/>